<evidence type="ECO:0000313" key="3">
    <source>
        <dbReference type="Proteomes" id="UP001161017"/>
    </source>
</evidence>
<dbReference type="EMBL" id="JAPUFD010000003">
    <property type="protein sequence ID" value="MDI1486502.1"/>
    <property type="molecule type" value="Genomic_DNA"/>
</dbReference>
<comment type="caution">
    <text evidence="2">The sequence shown here is derived from an EMBL/GenBank/DDBJ whole genome shotgun (WGS) entry which is preliminary data.</text>
</comment>
<evidence type="ECO:0000313" key="2">
    <source>
        <dbReference type="EMBL" id="MDI1486502.1"/>
    </source>
</evidence>
<protein>
    <submittedName>
        <fullName evidence="2">Uncharacterized protein</fullName>
    </submittedName>
</protein>
<dbReference type="Proteomes" id="UP001161017">
    <property type="component" value="Unassembled WGS sequence"/>
</dbReference>
<sequence length="379" mass="40493">MLSSAFLALVGFTSVVVSKPLESTKLVPRNPCDGINAEPALYHQYGTDVCPPKYTLKDDGTCPYMNHIENDCAAFCEIRTQFQYGQEQPFANTYCHGPLTCSITSTHTRTVSWTVTITPKFLEGIKIGTSGGYSENTADAVARAFSVKLDEGSCGYFTFVPITKTACGTMSTQNVVTVPGGALDCDGDAQLTGNFCADQLKRNSDGKSDGDTIFVKTDCGTRMPLDPSQQDPAYQKPGVPLDRGTAEAWAAVWADTDSISASSDDTKCETSDASPAMDDCTHAFDSLLQSPGVGVLHGKKDGTWWAGYVNTCAIAIYYETDWDGSCDATLGDVALYAYDVTDKCANGGKIGGQRPFKTDKCASHIEIIHTDGQPPQGGL</sequence>
<accession>A0AA43QIR1</accession>
<keyword evidence="1" id="KW-0732">Signal</keyword>
<reference evidence="2" key="1">
    <citation type="journal article" date="2023" name="Genome Biol. Evol.">
        <title>First Whole Genome Sequence and Flow Cytometry Genome Size Data for the Lichen-Forming Fungus Ramalina farinacea (Ascomycota).</title>
        <authorList>
            <person name="Llewellyn T."/>
            <person name="Mian S."/>
            <person name="Hill R."/>
            <person name="Leitch I.J."/>
            <person name="Gaya E."/>
        </authorList>
    </citation>
    <scope>NUCLEOTIDE SEQUENCE</scope>
    <source>
        <strain evidence="2">LIQ254RAFAR</strain>
    </source>
</reference>
<dbReference type="AlphaFoldDB" id="A0AA43QIR1"/>
<gene>
    <name evidence="2" type="ORF">OHK93_005733</name>
</gene>
<name>A0AA43QIR1_9LECA</name>
<keyword evidence="3" id="KW-1185">Reference proteome</keyword>
<proteinExistence type="predicted"/>
<feature type="chain" id="PRO_5041352339" evidence="1">
    <location>
        <begin position="19"/>
        <end position="379"/>
    </location>
</feature>
<evidence type="ECO:0000256" key="1">
    <source>
        <dbReference type="SAM" id="SignalP"/>
    </source>
</evidence>
<feature type="signal peptide" evidence="1">
    <location>
        <begin position="1"/>
        <end position="18"/>
    </location>
</feature>
<organism evidence="2 3">
    <name type="scientific">Ramalina farinacea</name>
    <dbReference type="NCBI Taxonomy" id="258253"/>
    <lineage>
        <taxon>Eukaryota</taxon>
        <taxon>Fungi</taxon>
        <taxon>Dikarya</taxon>
        <taxon>Ascomycota</taxon>
        <taxon>Pezizomycotina</taxon>
        <taxon>Lecanoromycetes</taxon>
        <taxon>OSLEUM clade</taxon>
        <taxon>Lecanoromycetidae</taxon>
        <taxon>Lecanorales</taxon>
        <taxon>Lecanorineae</taxon>
        <taxon>Ramalinaceae</taxon>
        <taxon>Ramalina</taxon>
    </lineage>
</organism>